<protein>
    <submittedName>
        <fullName evidence="2">Uncharacterized protein</fullName>
    </submittedName>
</protein>
<evidence type="ECO:0000313" key="2">
    <source>
        <dbReference type="EMBL" id="CEG35268.1"/>
    </source>
</evidence>
<feature type="compositionally biased region" description="Basic and acidic residues" evidence="1">
    <location>
        <begin position="89"/>
        <end position="103"/>
    </location>
</feature>
<proteinExistence type="predicted"/>
<accession>A0A0P1A464</accession>
<keyword evidence="3" id="KW-1185">Reference proteome</keyword>
<dbReference type="AlphaFoldDB" id="A0A0P1A464"/>
<feature type="compositionally biased region" description="Basic residues" evidence="1">
    <location>
        <begin position="74"/>
        <end position="88"/>
    </location>
</feature>
<organism evidence="2 3">
    <name type="scientific">Plasmopara halstedii</name>
    <name type="common">Downy mildew of sunflower</name>
    <dbReference type="NCBI Taxonomy" id="4781"/>
    <lineage>
        <taxon>Eukaryota</taxon>
        <taxon>Sar</taxon>
        <taxon>Stramenopiles</taxon>
        <taxon>Oomycota</taxon>
        <taxon>Peronosporomycetes</taxon>
        <taxon>Peronosporales</taxon>
        <taxon>Peronosporaceae</taxon>
        <taxon>Plasmopara</taxon>
    </lineage>
</organism>
<dbReference type="RefSeq" id="XP_024571637.1">
    <property type="nucleotide sequence ID" value="XM_024722293.1"/>
</dbReference>
<name>A0A0P1A464_PLAHL</name>
<sequence length="103" mass="11967">MTSTEREIVTWTTQTHSNPSQLEKLQAFNDVQRGKVMANNMEINCMMMIYIPCHVSTRTKKLYYKHKRWRNTITCKRKQQRGSKKLGQKKGEGSSDVDQSGKA</sequence>
<dbReference type="GeneID" id="36404450"/>
<feature type="region of interest" description="Disordered" evidence="1">
    <location>
        <begin position="74"/>
        <end position="103"/>
    </location>
</feature>
<dbReference type="EMBL" id="CCYD01000041">
    <property type="protein sequence ID" value="CEG35268.1"/>
    <property type="molecule type" value="Genomic_DNA"/>
</dbReference>
<evidence type="ECO:0000313" key="3">
    <source>
        <dbReference type="Proteomes" id="UP000054928"/>
    </source>
</evidence>
<evidence type="ECO:0000256" key="1">
    <source>
        <dbReference type="SAM" id="MobiDB-lite"/>
    </source>
</evidence>
<reference evidence="3" key="1">
    <citation type="submission" date="2014-09" db="EMBL/GenBank/DDBJ databases">
        <authorList>
            <person name="Sharma Rahul"/>
            <person name="Thines Marco"/>
        </authorList>
    </citation>
    <scope>NUCLEOTIDE SEQUENCE [LARGE SCALE GENOMIC DNA]</scope>
</reference>
<dbReference type="Proteomes" id="UP000054928">
    <property type="component" value="Unassembled WGS sequence"/>
</dbReference>